<proteinExistence type="predicted"/>
<evidence type="ECO:0000313" key="6">
    <source>
        <dbReference type="Proteomes" id="UP001478817"/>
    </source>
</evidence>
<feature type="domain" description="4Fe-4S ferredoxin-type" evidence="4">
    <location>
        <begin position="313"/>
        <end position="342"/>
    </location>
</feature>
<sequence length="357" mass="37703">MTVVNLMPAHRQAPVALWLLARDFDASVSRIADSGAEAVLVPAGHELAARLADALGDSVRVVECNPELGFVYANPSAAAKVLSGEKPIPSCANGEGADSVIEGSALLADEGSRWVWLEGASEPVCLGATATVAELAAAAGAEEPKAVYVGYPAGTLTSAADAEVTVELASDYVRVYTAKNCMANALNEICQLYRHETCGRCVFGHEGSHQIATIVADVCRKKGKPSDLALLRDLCPVMQSQCLCEQGRVMARTVMAFLDLFEAEIFAHIGKKTCPAGECKAFLTYHILASKCQACNACVDSCEEDAILGRPRFIHVIDQKACTQCGACLGSCEYGAIVTAGAVKPKCPPKPIPFRKR</sequence>
<dbReference type="Gene3D" id="1.20.1440.230">
    <property type="entry name" value="NADH-ubiquinone oxidoreductase 51kDa subunit, iron-sulphur binding domain"/>
    <property type="match status" value="1"/>
</dbReference>
<protein>
    <submittedName>
        <fullName evidence="5">NADH-ubiquinone oxidoreductase-F iron-sulfur binding region domain-containing protein</fullName>
    </submittedName>
</protein>
<dbReference type="RefSeq" id="WP_349182637.1">
    <property type="nucleotide sequence ID" value="NZ_JBBNGS010000011.1"/>
</dbReference>
<organism evidence="5 6">
    <name type="scientific">Paratractidigestivibacter faecalis</name>
    <dbReference type="NCBI Taxonomy" id="2292441"/>
    <lineage>
        <taxon>Bacteria</taxon>
        <taxon>Bacillati</taxon>
        <taxon>Actinomycetota</taxon>
        <taxon>Coriobacteriia</taxon>
        <taxon>Coriobacteriales</taxon>
        <taxon>Atopobiaceae</taxon>
        <taxon>Paratractidigestivibacter</taxon>
    </lineage>
</organism>
<dbReference type="Pfam" id="PF12838">
    <property type="entry name" value="Fer4_7"/>
    <property type="match status" value="1"/>
</dbReference>
<keyword evidence="3" id="KW-0411">Iron-sulfur</keyword>
<accession>A0ABV1IHJ4</accession>
<feature type="domain" description="4Fe-4S ferredoxin-type" evidence="4">
    <location>
        <begin position="283"/>
        <end position="312"/>
    </location>
</feature>
<dbReference type="PANTHER" id="PTHR43578:SF3">
    <property type="entry name" value="NADH-QUINONE OXIDOREDUCTASE SUBUNIT F"/>
    <property type="match status" value="1"/>
</dbReference>
<dbReference type="PROSITE" id="PS00198">
    <property type="entry name" value="4FE4S_FER_1"/>
    <property type="match status" value="1"/>
</dbReference>
<keyword evidence="1" id="KW-0479">Metal-binding</keyword>
<dbReference type="SMART" id="SM00928">
    <property type="entry name" value="NADH_4Fe-4S"/>
    <property type="match status" value="1"/>
</dbReference>
<reference evidence="5 6" key="1">
    <citation type="submission" date="2024-04" db="EMBL/GenBank/DDBJ databases">
        <title>Human intestinal bacterial collection.</title>
        <authorList>
            <person name="Pauvert C."/>
            <person name="Hitch T.C.A."/>
            <person name="Clavel T."/>
        </authorList>
    </citation>
    <scope>NUCLEOTIDE SEQUENCE [LARGE SCALE GENOMIC DNA]</scope>
    <source>
        <strain evidence="5 6">CLA-AA-H197</strain>
    </source>
</reference>
<evidence type="ECO:0000256" key="1">
    <source>
        <dbReference type="ARBA" id="ARBA00022723"/>
    </source>
</evidence>
<dbReference type="SUPFAM" id="SSF140490">
    <property type="entry name" value="Nqo1C-terminal domain-like"/>
    <property type="match status" value="1"/>
</dbReference>
<evidence type="ECO:0000256" key="3">
    <source>
        <dbReference type="ARBA" id="ARBA00023014"/>
    </source>
</evidence>
<dbReference type="Proteomes" id="UP001478817">
    <property type="component" value="Unassembled WGS sequence"/>
</dbReference>
<comment type="caution">
    <text evidence="5">The sequence shown here is derived from an EMBL/GenBank/DDBJ whole genome shotgun (WGS) entry which is preliminary data.</text>
</comment>
<dbReference type="InterPro" id="IPR017896">
    <property type="entry name" value="4Fe4S_Fe-S-bd"/>
</dbReference>
<dbReference type="InterPro" id="IPR019575">
    <property type="entry name" value="Nuop51_4Fe4S-bd"/>
</dbReference>
<dbReference type="InterPro" id="IPR037207">
    <property type="entry name" value="Nuop51_4Fe4S-bd_sf"/>
</dbReference>
<keyword evidence="2" id="KW-0408">Iron</keyword>
<gene>
    <name evidence="5" type="ORF">AAAT05_06755</name>
</gene>
<dbReference type="SUPFAM" id="SSF54862">
    <property type="entry name" value="4Fe-4S ferredoxins"/>
    <property type="match status" value="1"/>
</dbReference>
<dbReference type="Gene3D" id="3.30.70.20">
    <property type="match status" value="1"/>
</dbReference>
<dbReference type="EMBL" id="JBBNGS010000011">
    <property type="protein sequence ID" value="MEQ2638036.1"/>
    <property type="molecule type" value="Genomic_DNA"/>
</dbReference>
<keyword evidence="6" id="KW-1185">Reference proteome</keyword>
<dbReference type="PROSITE" id="PS51379">
    <property type="entry name" value="4FE4S_FER_2"/>
    <property type="match status" value="2"/>
</dbReference>
<dbReference type="InterPro" id="IPR017900">
    <property type="entry name" value="4Fe4S_Fe_S_CS"/>
</dbReference>
<dbReference type="Pfam" id="PF10589">
    <property type="entry name" value="NADH_4Fe-4S"/>
    <property type="match status" value="1"/>
</dbReference>
<name>A0ABV1IHJ4_9ACTN</name>
<dbReference type="PANTHER" id="PTHR43578">
    <property type="entry name" value="NADH-QUINONE OXIDOREDUCTASE SUBUNIT F"/>
    <property type="match status" value="1"/>
</dbReference>
<evidence type="ECO:0000313" key="5">
    <source>
        <dbReference type="EMBL" id="MEQ2638036.1"/>
    </source>
</evidence>
<evidence type="ECO:0000256" key="2">
    <source>
        <dbReference type="ARBA" id="ARBA00023004"/>
    </source>
</evidence>
<evidence type="ECO:0000259" key="4">
    <source>
        <dbReference type="PROSITE" id="PS51379"/>
    </source>
</evidence>